<keyword evidence="1" id="KW-0325">Glycoprotein</keyword>
<sequence>MVMIVFVSIAPPDVYLYARPDGDHLKLICMASGFYPTESYLTIMRDGMLLDHTDGLQSTKVRPNEDRTHQIKKWIKIDKTDMVPYTCDVNHPATIHIIQTWGDSEKNLVSPSPPEGMEKDSHLLQEQC</sequence>
<dbReference type="AlphaFoldDB" id="A0A9Q0ELM3"/>
<dbReference type="InterPro" id="IPR013783">
    <property type="entry name" value="Ig-like_fold"/>
</dbReference>
<dbReference type="InterPro" id="IPR050208">
    <property type="entry name" value="MHC_class-I_related"/>
</dbReference>
<keyword evidence="5" id="KW-1185">Reference proteome</keyword>
<evidence type="ECO:0000256" key="2">
    <source>
        <dbReference type="SAM" id="MobiDB-lite"/>
    </source>
</evidence>
<feature type="compositionally biased region" description="Basic and acidic residues" evidence="2">
    <location>
        <begin position="116"/>
        <end position="128"/>
    </location>
</feature>
<dbReference type="GO" id="GO:0006955">
    <property type="term" value="P:immune response"/>
    <property type="evidence" value="ECO:0007669"/>
    <property type="project" value="TreeGrafter"/>
</dbReference>
<reference evidence="4" key="1">
    <citation type="submission" date="2022-07" db="EMBL/GenBank/DDBJ databases">
        <title>Chromosome-level genome of Muraenolepis orangiensis.</title>
        <authorList>
            <person name="Kim J."/>
        </authorList>
    </citation>
    <scope>NUCLEOTIDE SEQUENCE</scope>
    <source>
        <strain evidence="4">KU_S4_2022</strain>
        <tissue evidence="4">Muscle</tissue>
    </source>
</reference>
<feature type="region of interest" description="Disordered" evidence="2">
    <location>
        <begin position="106"/>
        <end position="128"/>
    </location>
</feature>
<dbReference type="GO" id="GO:0005615">
    <property type="term" value="C:extracellular space"/>
    <property type="evidence" value="ECO:0007669"/>
    <property type="project" value="TreeGrafter"/>
</dbReference>
<dbReference type="PANTHER" id="PTHR16675:SF193">
    <property type="entry name" value="LOC571647 PROTEIN-RELATED"/>
    <property type="match status" value="1"/>
</dbReference>
<proteinExistence type="predicted"/>
<dbReference type="InterPro" id="IPR003597">
    <property type="entry name" value="Ig_C1-set"/>
</dbReference>
<comment type="caution">
    <text evidence="4">The sequence shown here is derived from an EMBL/GenBank/DDBJ whole genome shotgun (WGS) entry which is preliminary data.</text>
</comment>
<dbReference type="GO" id="GO:0009897">
    <property type="term" value="C:external side of plasma membrane"/>
    <property type="evidence" value="ECO:0007669"/>
    <property type="project" value="TreeGrafter"/>
</dbReference>
<dbReference type="PANTHER" id="PTHR16675">
    <property type="entry name" value="MHC CLASS I-RELATED"/>
    <property type="match status" value="1"/>
</dbReference>
<accession>A0A9Q0ELM3</accession>
<dbReference type="Gene3D" id="2.60.40.10">
    <property type="entry name" value="Immunoglobulins"/>
    <property type="match status" value="1"/>
</dbReference>
<feature type="domain" description="Ig-like" evidence="3">
    <location>
        <begin position="12"/>
        <end position="110"/>
    </location>
</feature>
<evidence type="ECO:0000313" key="4">
    <source>
        <dbReference type="EMBL" id="KAJ3609201.1"/>
    </source>
</evidence>
<name>A0A9Q0ELM3_9TELE</name>
<evidence type="ECO:0000259" key="3">
    <source>
        <dbReference type="PROSITE" id="PS50835"/>
    </source>
</evidence>
<dbReference type="PROSITE" id="PS50835">
    <property type="entry name" value="IG_LIKE"/>
    <property type="match status" value="1"/>
</dbReference>
<dbReference type="SUPFAM" id="SSF48726">
    <property type="entry name" value="Immunoglobulin"/>
    <property type="match status" value="1"/>
</dbReference>
<dbReference type="OrthoDB" id="8890485at2759"/>
<gene>
    <name evidence="4" type="ORF">NHX12_023725</name>
</gene>
<dbReference type="Proteomes" id="UP001148018">
    <property type="component" value="Unassembled WGS sequence"/>
</dbReference>
<protein>
    <recommendedName>
        <fullName evidence="3">Ig-like domain-containing protein</fullName>
    </recommendedName>
</protein>
<dbReference type="InterPro" id="IPR007110">
    <property type="entry name" value="Ig-like_dom"/>
</dbReference>
<dbReference type="EMBL" id="JANIIK010000039">
    <property type="protein sequence ID" value="KAJ3609201.1"/>
    <property type="molecule type" value="Genomic_DNA"/>
</dbReference>
<dbReference type="InterPro" id="IPR036179">
    <property type="entry name" value="Ig-like_dom_sf"/>
</dbReference>
<organism evidence="4 5">
    <name type="scientific">Muraenolepis orangiensis</name>
    <name type="common">Patagonian moray cod</name>
    <dbReference type="NCBI Taxonomy" id="630683"/>
    <lineage>
        <taxon>Eukaryota</taxon>
        <taxon>Metazoa</taxon>
        <taxon>Chordata</taxon>
        <taxon>Craniata</taxon>
        <taxon>Vertebrata</taxon>
        <taxon>Euteleostomi</taxon>
        <taxon>Actinopterygii</taxon>
        <taxon>Neopterygii</taxon>
        <taxon>Teleostei</taxon>
        <taxon>Neoteleostei</taxon>
        <taxon>Acanthomorphata</taxon>
        <taxon>Zeiogadaria</taxon>
        <taxon>Gadariae</taxon>
        <taxon>Gadiformes</taxon>
        <taxon>Muraenolepidoidei</taxon>
        <taxon>Muraenolepididae</taxon>
        <taxon>Muraenolepis</taxon>
    </lineage>
</organism>
<evidence type="ECO:0000256" key="1">
    <source>
        <dbReference type="ARBA" id="ARBA00023180"/>
    </source>
</evidence>
<dbReference type="SMART" id="SM00407">
    <property type="entry name" value="IGc1"/>
    <property type="match status" value="1"/>
</dbReference>
<dbReference type="Pfam" id="PF07654">
    <property type="entry name" value="C1-set"/>
    <property type="match status" value="1"/>
</dbReference>
<evidence type="ECO:0000313" key="5">
    <source>
        <dbReference type="Proteomes" id="UP001148018"/>
    </source>
</evidence>